<comment type="caution">
    <text evidence="5">The sequence shown here is derived from an EMBL/GenBank/DDBJ whole genome shotgun (WGS) entry which is preliminary data.</text>
</comment>
<dbReference type="GO" id="GO:0006952">
    <property type="term" value="P:defense response"/>
    <property type="evidence" value="ECO:0007669"/>
    <property type="project" value="UniProtKB-KW"/>
</dbReference>
<gene>
    <name evidence="5" type="ORF">FRX31_025075</name>
</gene>
<sequence length="108" mass="11185">MAATNNKLVKLNLYDSKLIGDCASTCGCVRVSGECPEGYPSLISLLKNSAGASFNRYCKVGCVSSVYATLQNSGQDADAEIVNEAVKQCTNACSAFGTKGSTSALEIS</sequence>
<evidence type="ECO:0000313" key="6">
    <source>
        <dbReference type="Proteomes" id="UP000554482"/>
    </source>
</evidence>
<evidence type="ECO:0000256" key="4">
    <source>
        <dbReference type="ARBA" id="ARBA00023157"/>
    </source>
</evidence>
<evidence type="ECO:0000313" key="5">
    <source>
        <dbReference type="EMBL" id="KAF5185337.1"/>
    </source>
</evidence>
<keyword evidence="4" id="KW-1015">Disulfide bond</keyword>
<evidence type="ECO:0000256" key="1">
    <source>
        <dbReference type="ARBA" id="ARBA00004613"/>
    </source>
</evidence>
<dbReference type="AlphaFoldDB" id="A0A7J6VKS6"/>
<dbReference type="EMBL" id="JABWDY010030828">
    <property type="protein sequence ID" value="KAF5185337.1"/>
    <property type="molecule type" value="Genomic_DNA"/>
</dbReference>
<organism evidence="5 6">
    <name type="scientific">Thalictrum thalictroides</name>
    <name type="common">Rue-anemone</name>
    <name type="synonym">Anemone thalictroides</name>
    <dbReference type="NCBI Taxonomy" id="46969"/>
    <lineage>
        <taxon>Eukaryota</taxon>
        <taxon>Viridiplantae</taxon>
        <taxon>Streptophyta</taxon>
        <taxon>Embryophyta</taxon>
        <taxon>Tracheophyta</taxon>
        <taxon>Spermatophyta</taxon>
        <taxon>Magnoliopsida</taxon>
        <taxon>Ranunculales</taxon>
        <taxon>Ranunculaceae</taxon>
        <taxon>Thalictroideae</taxon>
        <taxon>Thalictrum</taxon>
    </lineage>
</organism>
<dbReference type="PANTHER" id="PTHR33920:SF2">
    <property type="entry name" value="THIONIN-2.1-RELATED"/>
    <property type="match status" value="1"/>
</dbReference>
<dbReference type="OrthoDB" id="653285at2759"/>
<proteinExistence type="predicted"/>
<evidence type="ECO:0008006" key="7">
    <source>
        <dbReference type="Google" id="ProtNLM"/>
    </source>
</evidence>
<keyword evidence="2" id="KW-0964">Secreted</keyword>
<accession>A0A7J6VKS6</accession>
<comment type="subcellular location">
    <subcellularLocation>
        <location evidence="1">Secreted</location>
    </subcellularLocation>
</comment>
<reference evidence="5 6" key="1">
    <citation type="submission" date="2020-06" db="EMBL/GenBank/DDBJ databases">
        <title>Transcriptomic and genomic resources for Thalictrum thalictroides and T. hernandezii: Facilitating candidate gene discovery in an emerging model plant lineage.</title>
        <authorList>
            <person name="Arias T."/>
            <person name="Riano-Pachon D.M."/>
            <person name="Di Stilio V.S."/>
        </authorList>
    </citation>
    <scope>NUCLEOTIDE SEQUENCE [LARGE SCALE GENOMIC DNA]</scope>
    <source>
        <strain evidence="6">cv. WT478/WT964</strain>
        <tissue evidence="5">Leaves</tissue>
    </source>
</reference>
<dbReference type="PANTHER" id="PTHR33920">
    <property type="entry name" value="THIONIN-2.1-RELATED"/>
    <property type="match status" value="1"/>
</dbReference>
<evidence type="ECO:0000256" key="2">
    <source>
        <dbReference type="ARBA" id="ARBA00022525"/>
    </source>
</evidence>
<keyword evidence="6" id="KW-1185">Reference proteome</keyword>
<protein>
    <recommendedName>
        <fullName evidence="7">Thionin</fullName>
    </recommendedName>
</protein>
<keyword evidence="3" id="KW-0611">Plant defense</keyword>
<name>A0A7J6VKS6_THATH</name>
<dbReference type="GO" id="GO:0005576">
    <property type="term" value="C:extracellular region"/>
    <property type="evidence" value="ECO:0007669"/>
    <property type="project" value="UniProtKB-SubCell"/>
</dbReference>
<dbReference type="Proteomes" id="UP000554482">
    <property type="component" value="Unassembled WGS sequence"/>
</dbReference>
<dbReference type="InterPro" id="IPR001010">
    <property type="entry name" value="Thionin"/>
</dbReference>
<evidence type="ECO:0000256" key="3">
    <source>
        <dbReference type="ARBA" id="ARBA00022821"/>
    </source>
</evidence>